<sequence length="89" mass="10234">MYIIAYKRNLLKKSATKTITSPIPLAITTNKKRGYNKDAVSLLFIFRIQDWYDLYLGFTVAVQCPPEILCNLPKSFCKRTSSLNTPHFC</sequence>
<gene>
    <name evidence="1" type="ORF">SAMN04487850_1428</name>
</gene>
<evidence type="ECO:0000313" key="1">
    <source>
        <dbReference type="EMBL" id="SEW06544.1"/>
    </source>
</evidence>
<proteinExistence type="predicted"/>
<dbReference type="Proteomes" id="UP000199373">
    <property type="component" value="Unassembled WGS sequence"/>
</dbReference>
<evidence type="ECO:0000313" key="2">
    <source>
        <dbReference type="Proteomes" id="UP000199373"/>
    </source>
</evidence>
<organism evidence="1 2">
    <name type="scientific">Prevotella aff. ruminicola Tc2-24</name>
    <dbReference type="NCBI Taxonomy" id="81582"/>
    <lineage>
        <taxon>Bacteria</taxon>
        <taxon>Pseudomonadati</taxon>
        <taxon>Bacteroidota</taxon>
        <taxon>Bacteroidia</taxon>
        <taxon>Bacteroidales</taxon>
        <taxon>Prevotellaceae</taxon>
        <taxon>Prevotella</taxon>
    </lineage>
</organism>
<reference evidence="1 2" key="1">
    <citation type="submission" date="2016-10" db="EMBL/GenBank/DDBJ databases">
        <authorList>
            <person name="de Groot N.N."/>
        </authorList>
    </citation>
    <scope>NUCLEOTIDE SEQUENCE [LARGE SCALE GENOMIC DNA]</scope>
    <source>
        <strain evidence="1 2">TC2-24</strain>
    </source>
</reference>
<protein>
    <submittedName>
        <fullName evidence="1">Uncharacterized protein</fullName>
    </submittedName>
</protein>
<dbReference type="EMBL" id="FOIQ01000003">
    <property type="protein sequence ID" value="SEW06544.1"/>
    <property type="molecule type" value="Genomic_DNA"/>
</dbReference>
<dbReference type="AlphaFoldDB" id="A0A1I0NXH9"/>
<keyword evidence="2" id="KW-1185">Reference proteome</keyword>
<accession>A0A1I0NXH9</accession>
<name>A0A1I0NXH9_9BACT</name>